<comment type="caution">
    <text evidence="5">The sequence shown here is derived from an EMBL/GenBank/DDBJ whole genome shotgun (WGS) entry which is preliminary data.</text>
</comment>
<evidence type="ECO:0000256" key="2">
    <source>
        <dbReference type="ARBA" id="ARBA00022824"/>
    </source>
</evidence>
<dbReference type="InterPro" id="IPR039632">
    <property type="entry name" value="TMEM42"/>
</dbReference>
<evidence type="ECO:0000256" key="4">
    <source>
        <dbReference type="SAM" id="Phobius"/>
    </source>
</evidence>
<feature type="transmembrane region" description="Helical" evidence="4">
    <location>
        <begin position="40"/>
        <end position="58"/>
    </location>
</feature>
<sequence>MARRRNAQGLKEGRSERAEKEEPELHEPRKNEKMSQHSKWLMLALASGAFAAMNGLFAKLTTTELTTSISRAISHLFTSSKETTTLDVIVEYLVRAAFFGLNLLSNFIMWTLFTRALTASPSTTKVTITNTTANFLVTGVLGMLVFRENVNAQWLIGATLMAAGCIIVGMREKQKEEESPRTSAGVNEGEEDIGLAGNRKPDDDDDLIALEED</sequence>
<feature type="region of interest" description="Disordered" evidence="3">
    <location>
        <begin position="1"/>
        <end position="33"/>
    </location>
</feature>
<keyword evidence="2" id="KW-0256">Endoplasmic reticulum</keyword>
<protein>
    <recommendedName>
        <fullName evidence="7">EamA domain-containing protein</fullName>
    </recommendedName>
</protein>
<name>A0A059JCH0_TRIIM</name>
<feature type="transmembrane region" description="Helical" evidence="4">
    <location>
        <begin position="126"/>
        <end position="146"/>
    </location>
</feature>
<dbReference type="STRING" id="1215338.A0A059JCH0"/>
<keyword evidence="4" id="KW-0812">Transmembrane</keyword>
<dbReference type="PANTHER" id="PTHR31965">
    <property type="entry name" value="TRANSMEMBRANE PROTEIN 42"/>
    <property type="match status" value="1"/>
</dbReference>
<dbReference type="SUPFAM" id="SSF103481">
    <property type="entry name" value="Multidrug resistance efflux transporter EmrE"/>
    <property type="match status" value="1"/>
</dbReference>
<evidence type="ECO:0000256" key="1">
    <source>
        <dbReference type="ARBA" id="ARBA00004477"/>
    </source>
</evidence>
<evidence type="ECO:0000313" key="6">
    <source>
        <dbReference type="Proteomes" id="UP000024533"/>
    </source>
</evidence>
<accession>A0A059JCH0</accession>
<dbReference type="InterPro" id="IPR037185">
    <property type="entry name" value="EmrE-like"/>
</dbReference>
<reference evidence="5 6" key="1">
    <citation type="submission" date="2014-02" db="EMBL/GenBank/DDBJ databases">
        <title>The Genome Sequence of Trichophyton interdigitale MR816.</title>
        <authorList>
            <consortium name="The Broad Institute Genomics Platform"/>
            <person name="Cuomo C.A."/>
            <person name="White T.C."/>
            <person name="Graser Y."/>
            <person name="Martinez-Rossi N."/>
            <person name="Heitman J."/>
            <person name="Young S.K."/>
            <person name="Zeng Q."/>
            <person name="Gargeya S."/>
            <person name="Abouelleil A."/>
            <person name="Alvarado L."/>
            <person name="Chapman S.B."/>
            <person name="Gainer-Dewar J."/>
            <person name="Goldberg J."/>
            <person name="Griggs A."/>
            <person name="Gujja S."/>
            <person name="Hansen M."/>
            <person name="Howarth C."/>
            <person name="Imamovic A."/>
            <person name="Larimer J."/>
            <person name="Martinez D."/>
            <person name="Murphy C."/>
            <person name="Pearson M.D."/>
            <person name="Persinoti G."/>
            <person name="Poon T."/>
            <person name="Priest M."/>
            <person name="Roberts A.D."/>
            <person name="Saif S."/>
            <person name="Shea T.D."/>
            <person name="Sykes S.N."/>
            <person name="Wortman J."/>
            <person name="Nusbaum C."/>
            <person name="Birren B."/>
        </authorList>
    </citation>
    <scope>NUCLEOTIDE SEQUENCE [LARGE SCALE GENOMIC DNA]</scope>
    <source>
        <strain evidence="5 6">MR816</strain>
    </source>
</reference>
<dbReference type="Proteomes" id="UP000024533">
    <property type="component" value="Unassembled WGS sequence"/>
</dbReference>
<feature type="compositionally biased region" description="Basic and acidic residues" evidence="3">
    <location>
        <begin position="11"/>
        <end position="33"/>
    </location>
</feature>
<dbReference type="EMBL" id="AOKY01000200">
    <property type="protein sequence ID" value="KDB25494.1"/>
    <property type="molecule type" value="Genomic_DNA"/>
</dbReference>
<organism evidence="5 6">
    <name type="scientific">Trichophyton interdigitale (strain MR816)</name>
    <dbReference type="NCBI Taxonomy" id="1215338"/>
    <lineage>
        <taxon>Eukaryota</taxon>
        <taxon>Fungi</taxon>
        <taxon>Dikarya</taxon>
        <taxon>Ascomycota</taxon>
        <taxon>Pezizomycotina</taxon>
        <taxon>Eurotiomycetes</taxon>
        <taxon>Eurotiomycetidae</taxon>
        <taxon>Onygenales</taxon>
        <taxon>Arthrodermataceae</taxon>
        <taxon>Trichophyton</taxon>
    </lineage>
</organism>
<dbReference type="OrthoDB" id="5854584at2759"/>
<evidence type="ECO:0008006" key="7">
    <source>
        <dbReference type="Google" id="ProtNLM"/>
    </source>
</evidence>
<evidence type="ECO:0000256" key="3">
    <source>
        <dbReference type="SAM" id="MobiDB-lite"/>
    </source>
</evidence>
<gene>
    <name evidence="5" type="ORF">H109_02666</name>
</gene>
<feature type="transmembrane region" description="Helical" evidence="4">
    <location>
        <begin position="152"/>
        <end position="170"/>
    </location>
</feature>
<comment type="subcellular location">
    <subcellularLocation>
        <location evidence="1">Endoplasmic reticulum membrane</location>
        <topology evidence="1">Multi-pass membrane protein</topology>
    </subcellularLocation>
</comment>
<feature type="compositionally biased region" description="Acidic residues" evidence="3">
    <location>
        <begin position="203"/>
        <end position="213"/>
    </location>
</feature>
<evidence type="ECO:0000313" key="5">
    <source>
        <dbReference type="EMBL" id="KDB25494.1"/>
    </source>
</evidence>
<dbReference type="HOGENOM" id="CLU_076687_1_1_1"/>
<keyword evidence="4" id="KW-0472">Membrane</keyword>
<proteinExistence type="predicted"/>
<dbReference type="AlphaFoldDB" id="A0A059JCH0"/>
<dbReference type="OMA" id="VNAQWLI"/>
<feature type="region of interest" description="Disordered" evidence="3">
    <location>
        <begin position="173"/>
        <end position="213"/>
    </location>
</feature>
<keyword evidence="4" id="KW-1133">Transmembrane helix</keyword>
<keyword evidence="6" id="KW-1185">Reference proteome</keyword>
<dbReference type="PANTHER" id="PTHR31965:SF1">
    <property type="entry name" value="TRANSMEMBRANE PROTEIN 42"/>
    <property type="match status" value="1"/>
</dbReference>
<feature type="transmembrane region" description="Helical" evidence="4">
    <location>
        <begin position="92"/>
        <end position="114"/>
    </location>
</feature>